<dbReference type="InterPro" id="IPR011335">
    <property type="entry name" value="Restrct_endonuc-II-like"/>
</dbReference>
<reference evidence="4 5" key="1">
    <citation type="submission" date="2015-11" db="EMBL/GenBank/DDBJ databases">
        <title>Genome sequences of Lysobacter enzymogenes strain C3 and Lysobacter antibioticus ATCC 29479.</title>
        <authorList>
            <person name="Kobayashi D.Y."/>
        </authorList>
    </citation>
    <scope>NUCLEOTIDE SEQUENCE [LARGE SCALE GENOMIC DNA]</scope>
    <source>
        <strain evidence="4 5">C3</strain>
    </source>
</reference>
<gene>
    <name evidence="4" type="ORF">GLE_2994</name>
</gene>
<evidence type="ECO:0000256" key="1">
    <source>
        <dbReference type="SAM" id="MobiDB-lite"/>
    </source>
</evidence>
<dbReference type="InterPro" id="IPR052906">
    <property type="entry name" value="Type_IV_Methyl-Rstrct_Enzyme"/>
</dbReference>
<dbReference type="STRING" id="69.GLE_2994"/>
<dbReference type="AlphaFoldDB" id="A0A0S2DI51"/>
<dbReference type="GO" id="GO:0009307">
    <property type="term" value="P:DNA restriction-modification system"/>
    <property type="evidence" value="ECO:0007669"/>
    <property type="project" value="InterPro"/>
</dbReference>
<feature type="compositionally biased region" description="Pro residues" evidence="1">
    <location>
        <begin position="234"/>
        <end position="247"/>
    </location>
</feature>
<sequence>MSSFSLWAAAAVALTVGLGSTAYLWSYRRHRTEVATGIAGLAKMRWREFARLIVEALRERGFEAESVEESLARGTQAELRLVRAGKPWLLSCKLGDGDYKVPAATVAELADAVRFHGAAGGLLVTTGRFDTHSERVADGLDLYSGESLWELVEPQLPASTRHEIIAAAQKRSIQTIVGAWGAAIALALIAGFAVPALLPAPTPATDGAPRGDEAAANDSGKDPAGDDTTAAPAATPPAAVPAPPTPASAPQAAAPVPSASSGDADADRAEVIRTVGALSGTERAAWSTASNLLIYRHTDAQKPDVDAICQVLERYPELRSSRVQLQPPPGSDSRVRFFQCKAY</sequence>
<evidence type="ECO:0000259" key="3">
    <source>
        <dbReference type="Pfam" id="PF04471"/>
    </source>
</evidence>
<evidence type="ECO:0000256" key="2">
    <source>
        <dbReference type="SAM" id="Phobius"/>
    </source>
</evidence>
<accession>A0A0S2DI51</accession>
<dbReference type="InterPro" id="IPR007560">
    <property type="entry name" value="Restrct_endonuc_IV_Mrr"/>
</dbReference>
<dbReference type="GO" id="GO:0015666">
    <property type="term" value="F:restriction endodeoxyribonuclease activity"/>
    <property type="evidence" value="ECO:0007669"/>
    <property type="project" value="TreeGrafter"/>
</dbReference>
<dbReference type="EMBL" id="CP013140">
    <property type="protein sequence ID" value="ALN58342.1"/>
    <property type="molecule type" value="Genomic_DNA"/>
</dbReference>
<keyword evidence="2" id="KW-1133">Transmembrane helix</keyword>
<organism evidence="4 5">
    <name type="scientific">Lysobacter enzymogenes</name>
    <dbReference type="NCBI Taxonomy" id="69"/>
    <lineage>
        <taxon>Bacteria</taxon>
        <taxon>Pseudomonadati</taxon>
        <taxon>Pseudomonadota</taxon>
        <taxon>Gammaproteobacteria</taxon>
        <taxon>Lysobacterales</taxon>
        <taxon>Lysobacteraceae</taxon>
        <taxon>Lysobacter</taxon>
    </lineage>
</organism>
<dbReference type="PANTHER" id="PTHR30015:SF7">
    <property type="entry name" value="TYPE IV METHYL-DIRECTED RESTRICTION ENZYME ECOKMRR"/>
    <property type="match status" value="1"/>
</dbReference>
<protein>
    <recommendedName>
        <fullName evidence="3">Restriction endonuclease type IV Mrr domain-containing protein</fullName>
    </recommendedName>
</protein>
<proteinExistence type="predicted"/>
<dbReference type="KEGG" id="lez:GLE_2994"/>
<keyword evidence="2" id="KW-0472">Membrane</keyword>
<feature type="transmembrane region" description="Helical" evidence="2">
    <location>
        <begin position="6"/>
        <end position="25"/>
    </location>
</feature>
<dbReference type="Pfam" id="PF04471">
    <property type="entry name" value="Mrr_cat"/>
    <property type="match status" value="1"/>
</dbReference>
<dbReference type="Proteomes" id="UP000061569">
    <property type="component" value="Chromosome"/>
</dbReference>
<evidence type="ECO:0000313" key="5">
    <source>
        <dbReference type="Proteomes" id="UP000061569"/>
    </source>
</evidence>
<feature type="compositionally biased region" description="Basic and acidic residues" evidence="1">
    <location>
        <begin position="209"/>
        <end position="224"/>
    </location>
</feature>
<dbReference type="GO" id="GO:0003677">
    <property type="term" value="F:DNA binding"/>
    <property type="evidence" value="ECO:0007669"/>
    <property type="project" value="InterPro"/>
</dbReference>
<name>A0A0S2DI51_LYSEN</name>
<evidence type="ECO:0000313" key="4">
    <source>
        <dbReference type="EMBL" id="ALN58342.1"/>
    </source>
</evidence>
<dbReference type="PANTHER" id="PTHR30015">
    <property type="entry name" value="MRR RESTRICTION SYSTEM PROTEIN"/>
    <property type="match status" value="1"/>
</dbReference>
<feature type="domain" description="Restriction endonuclease type IV Mrr" evidence="3">
    <location>
        <begin position="41"/>
        <end position="151"/>
    </location>
</feature>
<keyword evidence="2" id="KW-0812">Transmembrane</keyword>
<dbReference type="PATRIC" id="fig|69.6.peg.2955"/>
<feature type="transmembrane region" description="Helical" evidence="2">
    <location>
        <begin position="177"/>
        <end position="198"/>
    </location>
</feature>
<dbReference type="OrthoDB" id="5965220at2"/>
<dbReference type="SUPFAM" id="SSF52980">
    <property type="entry name" value="Restriction endonuclease-like"/>
    <property type="match status" value="1"/>
</dbReference>
<feature type="region of interest" description="Disordered" evidence="1">
    <location>
        <begin position="203"/>
        <end position="266"/>
    </location>
</feature>
<feature type="compositionally biased region" description="Low complexity" evidence="1">
    <location>
        <begin position="248"/>
        <end position="263"/>
    </location>
</feature>